<dbReference type="Pfam" id="PF13679">
    <property type="entry name" value="Methyltransf_32"/>
    <property type="match status" value="1"/>
</dbReference>
<dbReference type="GO" id="GO:0032259">
    <property type="term" value="P:methylation"/>
    <property type="evidence" value="ECO:0007669"/>
    <property type="project" value="UniProtKB-KW"/>
</dbReference>
<feature type="domain" description="Methyltransferase" evidence="1">
    <location>
        <begin position="114"/>
        <end position="225"/>
    </location>
</feature>
<dbReference type="InterPro" id="IPR025714">
    <property type="entry name" value="Methyltranfer_dom"/>
</dbReference>
<gene>
    <name evidence="2" type="ORF">K6Y31_13035</name>
</gene>
<protein>
    <submittedName>
        <fullName evidence="2">SAM-dependent methyltransferase</fullName>
    </submittedName>
</protein>
<evidence type="ECO:0000259" key="1">
    <source>
        <dbReference type="Pfam" id="PF13679"/>
    </source>
</evidence>
<keyword evidence="3" id="KW-1185">Reference proteome</keyword>
<dbReference type="Proteomes" id="UP001201273">
    <property type="component" value="Unassembled WGS sequence"/>
</dbReference>
<sequence>MLRDHFEQLSAVIQRYRVLWQFTPFAHSTPPWLPAYSDLGDALYALPSASLTKLLNNDEQAQKWIAPFLPDLVALQDDWLSSATADTEQLPFWLTNGIKGRKLSQITAFTAQLPSSPKHWVEWCAGKGHLGRAALFGSAHQVTSIEWQQSLCQSGQRLADQHHYQQHFIHADVLRDDVSDCINQQCGVMALHACGQLHMQLLSLAKQQRVPAVMVSPCCYHLIQGEQYTGMSQVAQRQSITLNKLDLKLPLQQLVTTGLRGQRLRDTELLWRLSFSHYVSLLTGEPVYTPLPNFAKSLLTDSYEDFCRWACAEKSIPFVANLLLDSLALGEQQQYDLARMELVRQRFRKPLEHWLILDRALYLEEAGYQVEVMRFCDFSVTPRNLLIKAHLAN</sequence>
<keyword evidence="2" id="KW-0808">Transferase</keyword>
<organism evidence="2 3">
    <name type="scientific">Motilimonas cestriensis</name>
    <dbReference type="NCBI Taxonomy" id="2742685"/>
    <lineage>
        <taxon>Bacteria</taxon>
        <taxon>Pseudomonadati</taxon>
        <taxon>Pseudomonadota</taxon>
        <taxon>Gammaproteobacteria</taxon>
        <taxon>Alteromonadales</taxon>
        <taxon>Alteromonadales genera incertae sedis</taxon>
        <taxon>Motilimonas</taxon>
    </lineage>
</organism>
<evidence type="ECO:0000313" key="3">
    <source>
        <dbReference type="Proteomes" id="UP001201273"/>
    </source>
</evidence>
<evidence type="ECO:0000313" key="2">
    <source>
        <dbReference type="EMBL" id="MCE2595738.1"/>
    </source>
</evidence>
<dbReference type="RefSeq" id="WP_233053408.1">
    <property type="nucleotide sequence ID" value="NZ_JAIMJA010000012.1"/>
</dbReference>
<dbReference type="PANTHER" id="PTHR13369">
    <property type="match status" value="1"/>
</dbReference>
<dbReference type="InterPro" id="IPR029063">
    <property type="entry name" value="SAM-dependent_MTases_sf"/>
</dbReference>
<comment type="caution">
    <text evidence="2">The sequence shown here is derived from an EMBL/GenBank/DDBJ whole genome shotgun (WGS) entry which is preliminary data.</text>
</comment>
<proteinExistence type="predicted"/>
<reference evidence="2 3" key="1">
    <citation type="journal article" date="2022" name="Environ. Microbiol. Rep.">
        <title>Eco-phylogenetic analyses reveal divergent evolution of vitamin B12 metabolism in the marine bacterial family 'Psychromonadaceae'.</title>
        <authorList>
            <person name="Jin X."/>
            <person name="Yang Y."/>
            <person name="Cao H."/>
            <person name="Gao B."/>
            <person name="Zhao Z."/>
        </authorList>
    </citation>
    <scope>NUCLEOTIDE SEQUENCE [LARGE SCALE GENOMIC DNA]</scope>
    <source>
        <strain evidence="2 3">MKS20</strain>
    </source>
</reference>
<dbReference type="SUPFAM" id="SSF53335">
    <property type="entry name" value="S-adenosyl-L-methionine-dependent methyltransferases"/>
    <property type="match status" value="1"/>
</dbReference>
<keyword evidence="2" id="KW-0489">Methyltransferase</keyword>
<dbReference type="PANTHER" id="PTHR13369:SF0">
    <property type="entry name" value="GLUTATHIONE S-TRANSFERASE C-TERMINAL DOMAIN-CONTAINING PROTEIN"/>
    <property type="match status" value="1"/>
</dbReference>
<dbReference type="GO" id="GO:0008168">
    <property type="term" value="F:methyltransferase activity"/>
    <property type="evidence" value="ECO:0007669"/>
    <property type="project" value="UniProtKB-KW"/>
</dbReference>
<name>A0ABS8WB44_9GAMM</name>
<dbReference type="EMBL" id="JAIMJA010000012">
    <property type="protein sequence ID" value="MCE2595738.1"/>
    <property type="molecule type" value="Genomic_DNA"/>
</dbReference>
<accession>A0ABS8WB44</accession>